<feature type="compositionally biased region" description="Basic and acidic residues" evidence="1">
    <location>
        <begin position="367"/>
        <end position="377"/>
    </location>
</feature>
<accession>A0A8I2Z3L0</accession>
<feature type="region of interest" description="Disordered" evidence="1">
    <location>
        <begin position="281"/>
        <end position="388"/>
    </location>
</feature>
<comment type="caution">
    <text evidence="2">The sequence shown here is derived from an EMBL/GenBank/DDBJ whole genome shotgun (WGS) entry which is preliminary data.</text>
</comment>
<feature type="region of interest" description="Disordered" evidence="1">
    <location>
        <begin position="74"/>
        <end position="191"/>
    </location>
</feature>
<organism evidence="2 3">
    <name type="scientific">Boletus reticuloceps</name>
    <dbReference type="NCBI Taxonomy" id="495285"/>
    <lineage>
        <taxon>Eukaryota</taxon>
        <taxon>Fungi</taxon>
        <taxon>Dikarya</taxon>
        <taxon>Basidiomycota</taxon>
        <taxon>Agaricomycotina</taxon>
        <taxon>Agaricomycetes</taxon>
        <taxon>Agaricomycetidae</taxon>
        <taxon>Boletales</taxon>
        <taxon>Boletineae</taxon>
        <taxon>Boletaceae</taxon>
        <taxon>Boletoideae</taxon>
        <taxon>Boletus</taxon>
    </lineage>
</organism>
<name>A0A8I2Z3L0_9AGAM</name>
<dbReference type="EMBL" id="JAGFBS010000001">
    <property type="protein sequence ID" value="KAG6381937.1"/>
    <property type="molecule type" value="Genomic_DNA"/>
</dbReference>
<dbReference type="Proteomes" id="UP000683000">
    <property type="component" value="Unassembled WGS sequence"/>
</dbReference>
<evidence type="ECO:0000313" key="2">
    <source>
        <dbReference type="EMBL" id="KAG6381937.1"/>
    </source>
</evidence>
<proteinExistence type="predicted"/>
<reference evidence="2" key="1">
    <citation type="submission" date="2021-03" db="EMBL/GenBank/DDBJ databases">
        <title>Evolutionary innovations through gain and loss of genes in the ectomycorrhizal Boletales.</title>
        <authorList>
            <person name="Wu G."/>
            <person name="Miyauchi S."/>
            <person name="Morin E."/>
            <person name="Yang Z.-L."/>
            <person name="Xu J."/>
            <person name="Martin F.M."/>
        </authorList>
    </citation>
    <scope>NUCLEOTIDE SEQUENCE</scope>
    <source>
        <strain evidence="2">BR01</strain>
    </source>
</reference>
<evidence type="ECO:0000256" key="1">
    <source>
        <dbReference type="SAM" id="MobiDB-lite"/>
    </source>
</evidence>
<sequence>MVLGRPRTKAKTVAPRTGLKIKLKIPKTSAASDEDLSEAALRRLPRSELQKLAKAHKVKANMKSELIIQQLSSLQIPKKIRPAENDLEEGPSRKRLKREAVSEEVPALPPAAPQDAQPSQDTSAQPSAKDPPPPDAGSLAPRSMSPARKAPVVASYDKDLFSGTESEMTEEEQLDFATPVSSRSETPPPANVNDLKRCVTIMQQISAQDVALLDNVTGIRETAVKLRKRARDVRDLVKAESGRRERMEAYFRYWQEIEPTWDRKWLYGEKMTSDHKARLDFNRSAGPSTIPSDQGAQRPAAPVPGQKPVLSPEELKRKREAIIQKQKAEQRQLKALRGMQMRGEISSREGSSEEDDGRGLSGADLPSAEKNDVERLFDAAPAPESESA</sequence>
<dbReference type="AlphaFoldDB" id="A0A8I2Z3L0"/>
<dbReference type="OrthoDB" id="2756873at2759"/>
<feature type="compositionally biased region" description="Basic and acidic residues" evidence="1">
    <location>
        <begin position="313"/>
        <end position="332"/>
    </location>
</feature>
<gene>
    <name evidence="2" type="ORF">JVT61DRAFT_561</name>
</gene>
<evidence type="ECO:0000313" key="3">
    <source>
        <dbReference type="Proteomes" id="UP000683000"/>
    </source>
</evidence>
<keyword evidence="3" id="KW-1185">Reference proteome</keyword>
<protein>
    <submittedName>
        <fullName evidence="2">Uncharacterized protein</fullName>
    </submittedName>
</protein>
<feature type="compositionally biased region" description="Polar residues" evidence="1">
    <location>
        <begin position="285"/>
        <end position="295"/>
    </location>
</feature>